<evidence type="ECO:0000313" key="2">
    <source>
        <dbReference type="Proteomes" id="UP000261758"/>
    </source>
</evidence>
<reference evidence="1 2" key="1">
    <citation type="submission" date="2017-08" db="EMBL/GenBank/DDBJ databases">
        <title>Genome sequences of Ralstonia solanacearum Species Complex (RSSC) isolated from Potato bacterial wilts in Korea.</title>
        <authorList>
            <person name="Cho H."/>
            <person name="Song E.-S."/>
            <person name="Lee Y.K."/>
            <person name="Lee S."/>
            <person name="Lee S.-W."/>
            <person name="Jo A."/>
            <person name="Kim J.-G."/>
            <person name="Hwang I."/>
        </authorList>
    </citation>
    <scope>NUCLEOTIDE SEQUENCE [LARGE SCALE GENOMIC DNA]</scope>
    <source>
        <strain evidence="1 2">T98</strain>
    </source>
</reference>
<dbReference type="Proteomes" id="UP000261758">
    <property type="component" value="Chromosome"/>
</dbReference>
<name>A0AAD0WER6_RALSL</name>
<gene>
    <name evidence="1" type="ORF">CJO77_00075</name>
</gene>
<organism evidence="1 2">
    <name type="scientific">Ralstonia solanacearum</name>
    <name type="common">Pseudomonas solanacearum</name>
    <dbReference type="NCBI Taxonomy" id="305"/>
    <lineage>
        <taxon>Bacteria</taxon>
        <taxon>Pseudomonadati</taxon>
        <taxon>Pseudomonadota</taxon>
        <taxon>Betaproteobacteria</taxon>
        <taxon>Burkholderiales</taxon>
        <taxon>Burkholderiaceae</taxon>
        <taxon>Ralstonia</taxon>
        <taxon>Ralstonia solanacearum species complex</taxon>
    </lineage>
</organism>
<evidence type="ECO:0000313" key="1">
    <source>
        <dbReference type="EMBL" id="AXV80090.1"/>
    </source>
</evidence>
<sequence length="148" mass="16559">MTQPKMTLWQAVDVLPRQIPFSKAKIESLLSAQLTETDEGGNDVFQFFKSDPVKLSDGVVIENIDLRIKRQGSHPGFMVLRVSGPCISLDMVRSHYGNLEVTDVPRGHSLEESTTHATTLPWGRLSFSFKERNPGCLASVTFKPKQEE</sequence>
<dbReference type="RefSeq" id="WP_118869022.1">
    <property type="nucleotide sequence ID" value="NZ_CP022759.1"/>
</dbReference>
<dbReference type="EMBL" id="CP022759">
    <property type="protein sequence ID" value="AXV80090.1"/>
    <property type="molecule type" value="Genomic_DNA"/>
</dbReference>
<proteinExistence type="predicted"/>
<dbReference type="AlphaFoldDB" id="A0AAD0WER6"/>
<accession>A0AAD0WER6</accession>
<protein>
    <submittedName>
        <fullName evidence="1">Uncharacterized protein</fullName>
    </submittedName>
</protein>